<dbReference type="Proteomes" id="UP001166402">
    <property type="component" value="Unassembled WGS sequence"/>
</dbReference>
<feature type="domain" description="Copper amine oxidase-like N-terminal" evidence="2">
    <location>
        <begin position="74"/>
        <end position="173"/>
    </location>
</feature>
<dbReference type="RefSeq" id="WP_209452814.1">
    <property type="nucleotide sequence ID" value="NZ_JAGGLT010000002.1"/>
</dbReference>
<sequence>MPNTDEMNEAVAEFIYLILLSIAIFLLLFSPLYIVHDISTQKPSYLFLNSTMAKLGIRPLENIGELNLKDYKLVTLRTCPGIYNDKLYIPVDFAAKASGISDNNIISEGNLLIVNDDRHKTIIINGDRKNVNINGEKTIDIPDMLIHNKTIMLPEKYIRDLFGLKIKQSGNTIVLY</sequence>
<proteinExistence type="predicted"/>
<keyword evidence="1" id="KW-1133">Transmembrane helix</keyword>
<evidence type="ECO:0000259" key="2">
    <source>
        <dbReference type="Pfam" id="PF07833"/>
    </source>
</evidence>
<dbReference type="InterPro" id="IPR012854">
    <property type="entry name" value="Cu_amine_oxidase-like_N"/>
</dbReference>
<dbReference type="Pfam" id="PF07833">
    <property type="entry name" value="Cu_amine_oxidN1"/>
    <property type="match status" value="1"/>
</dbReference>
<organism evidence="3 4">
    <name type="scientific">Thermoanaerobacterium butyriciformans</name>
    <dbReference type="NCBI Taxonomy" id="1702242"/>
    <lineage>
        <taxon>Bacteria</taxon>
        <taxon>Bacillati</taxon>
        <taxon>Bacillota</taxon>
        <taxon>Clostridia</taxon>
        <taxon>Thermoanaerobacterales</taxon>
        <taxon>Thermoanaerobacteraceae</taxon>
        <taxon>Thermoanaerobacterium</taxon>
    </lineage>
</organism>
<evidence type="ECO:0000313" key="4">
    <source>
        <dbReference type="Proteomes" id="UP001166402"/>
    </source>
</evidence>
<protein>
    <recommendedName>
        <fullName evidence="2">Copper amine oxidase-like N-terminal domain-containing protein</fullName>
    </recommendedName>
</protein>
<evidence type="ECO:0000313" key="3">
    <source>
        <dbReference type="EMBL" id="MBP2070846.1"/>
    </source>
</evidence>
<dbReference type="EMBL" id="JAGGLT010000002">
    <property type="protein sequence ID" value="MBP2070846.1"/>
    <property type="molecule type" value="Genomic_DNA"/>
</dbReference>
<evidence type="ECO:0000256" key="1">
    <source>
        <dbReference type="SAM" id="Phobius"/>
    </source>
</evidence>
<keyword evidence="1" id="KW-0472">Membrane</keyword>
<name>A0ABS4NB07_9THEO</name>
<comment type="caution">
    <text evidence="3">The sequence shown here is derived from an EMBL/GenBank/DDBJ whole genome shotgun (WGS) entry which is preliminary data.</text>
</comment>
<gene>
    <name evidence="3" type="ORF">J2Z80_000344</name>
</gene>
<keyword evidence="1" id="KW-0812">Transmembrane</keyword>
<keyword evidence="4" id="KW-1185">Reference proteome</keyword>
<reference evidence="3" key="1">
    <citation type="submission" date="2021-03" db="EMBL/GenBank/DDBJ databases">
        <title>Genomic Encyclopedia of Type Strains, Phase IV (KMG-IV): sequencing the most valuable type-strain genomes for metagenomic binning, comparative biology and taxonomic classification.</title>
        <authorList>
            <person name="Goeker M."/>
        </authorList>
    </citation>
    <scope>NUCLEOTIDE SEQUENCE</scope>
    <source>
        <strain evidence="3">DSM 101588</strain>
    </source>
</reference>
<feature type="transmembrane region" description="Helical" evidence="1">
    <location>
        <begin position="14"/>
        <end position="35"/>
    </location>
</feature>
<accession>A0ABS4NB07</accession>